<feature type="transmembrane region" description="Helical" evidence="6">
    <location>
        <begin position="182"/>
        <end position="204"/>
    </location>
</feature>
<reference evidence="7" key="3">
    <citation type="submission" date="2025-09" db="UniProtKB">
        <authorList>
            <consortium name="Ensembl"/>
        </authorList>
    </citation>
    <scope>IDENTIFICATION</scope>
</reference>
<dbReference type="InterPro" id="IPR045069">
    <property type="entry name" value="MATE_euk"/>
</dbReference>
<accession>H3DFL2</accession>
<dbReference type="GeneTree" id="ENSGT00940000163922"/>
<feature type="transmembrane region" description="Helical" evidence="6">
    <location>
        <begin position="408"/>
        <end position="429"/>
    </location>
</feature>
<dbReference type="GO" id="GO:1990961">
    <property type="term" value="P:xenobiotic detoxification by transmembrane export across the plasma membrane"/>
    <property type="evidence" value="ECO:0007669"/>
    <property type="project" value="InterPro"/>
</dbReference>
<evidence type="ECO:0000256" key="2">
    <source>
        <dbReference type="ARBA" id="ARBA00010199"/>
    </source>
</evidence>
<dbReference type="InterPro" id="IPR002528">
    <property type="entry name" value="MATE_fam"/>
</dbReference>
<feature type="transmembrane region" description="Helical" evidence="6">
    <location>
        <begin position="376"/>
        <end position="401"/>
    </location>
</feature>
<sequence length="486" mass="53117">EASVEAAVMEQPSDRLFCCQWVRNRLSPTNREELYNILKMTGPLMLSRIFNFLLPLVVTIFCGRLGNEVIAGYGLASSVLSITIICPGYGFGLACDTLMSQTFGSQNLKRVGVILQRGILILFLFCIPCWGFLINSEAILLCMSQDREVARIAQVYINAFLPAIPVFFLYNLQVSYLQNQGIILPQVYTAALAAIAEVATNYIFIYPLDLGVIGSAAANALTHVYLCSFLAAFIWWKKLHKATWGGWSTVSLQEWGSFMKLGIPSAVMFTLDGLVYNLGSVFAGMLSENDLAAQHGVMVISSLTYIVPSSIQAATCVRVGNALGAGDTDRAIAISKMSLYLAVTVGVLVVTSVLSVKSVLGYMFTSDEYIVGLMSHVFTIFSLLQFFDSIVCVCEGVFLGVGKQKIPAVVNAVAYCLIGLSLGLFPVLVDLEFLNAVLPTGFWLGLVLCTVLQVPFFIFVIFKKLNWKTLTKEAVERARTKAQTAM</sequence>
<keyword evidence="5 6" id="KW-0472">Membrane</keyword>
<dbReference type="Ensembl" id="ENSTNIT00000019535.1">
    <property type="protein sequence ID" value="ENSTNIP00000019306.1"/>
    <property type="gene ID" value="ENSTNIG00000016213.1"/>
</dbReference>
<name>H3DFL2_TETNG</name>
<dbReference type="OMA" id="CTETWAY"/>
<evidence type="ECO:0000256" key="1">
    <source>
        <dbReference type="ARBA" id="ARBA00004141"/>
    </source>
</evidence>
<reference evidence="8" key="1">
    <citation type="journal article" date="2004" name="Nature">
        <title>Genome duplication in the teleost fish Tetraodon nigroviridis reveals the early vertebrate proto-karyotype.</title>
        <authorList>
            <person name="Jaillon O."/>
            <person name="Aury J.-M."/>
            <person name="Brunet F."/>
            <person name="Petit J.-L."/>
            <person name="Stange-Thomann N."/>
            <person name="Mauceli E."/>
            <person name="Bouneau L."/>
            <person name="Fischer C."/>
            <person name="Ozouf-Costaz C."/>
            <person name="Bernot A."/>
            <person name="Nicaud S."/>
            <person name="Jaffe D."/>
            <person name="Fisher S."/>
            <person name="Lutfalla G."/>
            <person name="Dossat C."/>
            <person name="Segurens B."/>
            <person name="Dasilva C."/>
            <person name="Salanoubat M."/>
            <person name="Levy M."/>
            <person name="Boudet N."/>
            <person name="Castellano S."/>
            <person name="Anthouard V."/>
            <person name="Jubin C."/>
            <person name="Castelli V."/>
            <person name="Katinka M."/>
            <person name="Vacherie B."/>
            <person name="Biemont C."/>
            <person name="Skalli Z."/>
            <person name="Cattolico L."/>
            <person name="Poulain J."/>
            <person name="De Berardinis V."/>
            <person name="Cruaud C."/>
            <person name="Duprat S."/>
            <person name="Brottier P."/>
            <person name="Coutanceau J.-P."/>
            <person name="Gouzy J."/>
            <person name="Parra G."/>
            <person name="Lardier G."/>
            <person name="Chapple C."/>
            <person name="McKernan K.J."/>
            <person name="McEwan P."/>
            <person name="Bosak S."/>
            <person name="Kellis M."/>
            <person name="Volff J.-N."/>
            <person name="Guigo R."/>
            <person name="Zody M.C."/>
            <person name="Mesirov J."/>
            <person name="Lindblad-Toh K."/>
            <person name="Birren B."/>
            <person name="Nusbaum C."/>
            <person name="Kahn D."/>
            <person name="Robinson-Rechavi M."/>
            <person name="Laudet V."/>
            <person name="Schachter V."/>
            <person name="Quetier F."/>
            <person name="Saurin W."/>
            <person name="Scarpelli C."/>
            <person name="Wincker P."/>
            <person name="Lander E.S."/>
            <person name="Weissenbach J."/>
            <person name="Roest Crollius H."/>
        </authorList>
    </citation>
    <scope>NUCLEOTIDE SEQUENCE [LARGE SCALE GENOMIC DNA]</scope>
</reference>
<feature type="transmembrane region" description="Helical" evidence="6">
    <location>
        <begin position="114"/>
        <end position="133"/>
    </location>
</feature>
<evidence type="ECO:0000313" key="7">
    <source>
        <dbReference type="Ensembl" id="ENSTNIP00000019306.1"/>
    </source>
</evidence>
<feature type="transmembrane region" description="Helical" evidence="6">
    <location>
        <begin position="216"/>
        <end position="236"/>
    </location>
</feature>
<feature type="transmembrane region" description="Helical" evidence="6">
    <location>
        <begin position="49"/>
        <end position="66"/>
    </location>
</feature>
<dbReference type="PANTHER" id="PTHR11206">
    <property type="entry name" value="MULTIDRUG RESISTANCE PROTEIN"/>
    <property type="match status" value="1"/>
</dbReference>
<dbReference type="NCBIfam" id="TIGR00797">
    <property type="entry name" value="matE"/>
    <property type="match status" value="1"/>
</dbReference>
<comment type="similarity">
    <text evidence="2 6">Belongs to the multi antimicrobial extrusion (MATE) (TC 2.A.66.1) family.</text>
</comment>
<evidence type="ECO:0000256" key="3">
    <source>
        <dbReference type="ARBA" id="ARBA00022692"/>
    </source>
</evidence>
<dbReference type="InParanoid" id="H3DFL2"/>
<dbReference type="Pfam" id="PF01554">
    <property type="entry name" value="MatE"/>
    <property type="match status" value="2"/>
</dbReference>
<comment type="subcellular location">
    <subcellularLocation>
        <location evidence="1">Membrane</location>
        <topology evidence="1">Multi-pass membrane protein</topology>
    </subcellularLocation>
</comment>
<dbReference type="GO" id="GO:0042910">
    <property type="term" value="F:xenobiotic transmembrane transporter activity"/>
    <property type="evidence" value="ECO:0007669"/>
    <property type="project" value="InterPro"/>
</dbReference>
<evidence type="ECO:0000256" key="4">
    <source>
        <dbReference type="ARBA" id="ARBA00022989"/>
    </source>
</evidence>
<keyword evidence="8" id="KW-1185">Reference proteome</keyword>
<dbReference type="GO" id="GO:0016020">
    <property type="term" value="C:membrane"/>
    <property type="evidence" value="ECO:0007669"/>
    <property type="project" value="UniProtKB-SubCell"/>
</dbReference>
<feature type="transmembrane region" description="Helical" evidence="6">
    <location>
        <begin position="339"/>
        <end position="364"/>
    </location>
</feature>
<keyword evidence="3 6" id="KW-0812">Transmembrane</keyword>
<feature type="transmembrane region" description="Helical" evidence="6">
    <location>
        <begin position="72"/>
        <end position="94"/>
    </location>
</feature>
<proteinExistence type="inferred from homology"/>
<dbReference type="CDD" id="cd13132">
    <property type="entry name" value="MATE_eukaryotic"/>
    <property type="match status" value="1"/>
</dbReference>
<evidence type="ECO:0000256" key="6">
    <source>
        <dbReference type="RuleBase" id="RU004914"/>
    </source>
</evidence>
<dbReference type="AlphaFoldDB" id="H3DFL2"/>
<evidence type="ECO:0000256" key="5">
    <source>
        <dbReference type="ARBA" id="ARBA00023136"/>
    </source>
</evidence>
<evidence type="ECO:0000313" key="8">
    <source>
        <dbReference type="Proteomes" id="UP000007303"/>
    </source>
</evidence>
<feature type="transmembrane region" description="Helical" evidence="6">
    <location>
        <begin position="153"/>
        <end position="170"/>
    </location>
</feature>
<feature type="transmembrane region" description="Helical" evidence="6">
    <location>
        <begin position="441"/>
        <end position="462"/>
    </location>
</feature>
<protein>
    <recommendedName>
        <fullName evidence="6">Multidrug and toxin extrusion protein</fullName>
    </recommendedName>
</protein>
<organism evidence="7 8">
    <name type="scientific">Tetraodon nigroviridis</name>
    <name type="common">Spotted green pufferfish</name>
    <name type="synonym">Chelonodon nigroviridis</name>
    <dbReference type="NCBI Taxonomy" id="99883"/>
    <lineage>
        <taxon>Eukaryota</taxon>
        <taxon>Metazoa</taxon>
        <taxon>Chordata</taxon>
        <taxon>Craniata</taxon>
        <taxon>Vertebrata</taxon>
        <taxon>Euteleostomi</taxon>
        <taxon>Actinopterygii</taxon>
        <taxon>Neopterygii</taxon>
        <taxon>Teleostei</taxon>
        <taxon>Neoteleostei</taxon>
        <taxon>Acanthomorphata</taxon>
        <taxon>Eupercaria</taxon>
        <taxon>Tetraodontiformes</taxon>
        <taxon>Tetradontoidea</taxon>
        <taxon>Tetraodontidae</taxon>
        <taxon>Tetraodon</taxon>
    </lineage>
</organism>
<reference evidence="7" key="2">
    <citation type="submission" date="2025-08" db="UniProtKB">
        <authorList>
            <consortium name="Ensembl"/>
        </authorList>
    </citation>
    <scope>IDENTIFICATION</scope>
</reference>
<dbReference type="HOGENOM" id="CLU_012893_1_3_1"/>
<dbReference type="Proteomes" id="UP000007303">
    <property type="component" value="Unassembled WGS sequence"/>
</dbReference>
<dbReference type="STRING" id="99883.ENSTNIP00000019306"/>
<dbReference type="GO" id="GO:0015297">
    <property type="term" value="F:antiporter activity"/>
    <property type="evidence" value="ECO:0007669"/>
    <property type="project" value="InterPro"/>
</dbReference>
<keyword evidence="4 6" id="KW-1133">Transmembrane helix</keyword>